<proteinExistence type="predicted"/>
<dbReference type="AlphaFoldDB" id="A0A9P5CFZ2"/>
<name>A0A9P5CFZ2_9HYPO</name>
<organism evidence="2 3">
    <name type="scientific">Trichoderma lentiforme</name>
    <dbReference type="NCBI Taxonomy" id="1567552"/>
    <lineage>
        <taxon>Eukaryota</taxon>
        <taxon>Fungi</taxon>
        <taxon>Dikarya</taxon>
        <taxon>Ascomycota</taxon>
        <taxon>Pezizomycotina</taxon>
        <taxon>Sordariomycetes</taxon>
        <taxon>Hypocreomycetidae</taxon>
        <taxon>Hypocreales</taxon>
        <taxon>Hypocreaceae</taxon>
        <taxon>Trichoderma</taxon>
    </lineage>
</organism>
<evidence type="ECO:0000313" key="3">
    <source>
        <dbReference type="Proteomes" id="UP000801864"/>
    </source>
</evidence>
<dbReference type="Proteomes" id="UP000801864">
    <property type="component" value="Unassembled WGS sequence"/>
</dbReference>
<feature type="compositionally biased region" description="Low complexity" evidence="1">
    <location>
        <begin position="124"/>
        <end position="134"/>
    </location>
</feature>
<evidence type="ECO:0000256" key="1">
    <source>
        <dbReference type="SAM" id="MobiDB-lite"/>
    </source>
</evidence>
<feature type="region of interest" description="Disordered" evidence="1">
    <location>
        <begin position="117"/>
        <end position="148"/>
    </location>
</feature>
<gene>
    <name evidence="2" type="ORF">CFAM422_001544</name>
</gene>
<feature type="region of interest" description="Disordered" evidence="1">
    <location>
        <begin position="1"/>
        <end position="56"/>
    </location>
</feature>
<comment type="caution">
    <text evidence="2">The sequence shown here is derived from an EMBL/GenBank/DDBJ whole genome shotgun (WGS) entry which is preliminary data.</text>
</comment>
<protein>
    <submittedName>
        <fullName evidence="2">Uncharacterized protein</fullName>
    </submittedName>
</protein>
<sequence length="248" mass="26109">MAWCDGRGGHRCPGPSTHTHSSKECSRPPFRMGPANPVPKPSYIKPAPKESTKSAPRCAGVASFGRREMADQCAVEFGYTRVSKYIGKRVRLASSKAAKILNRQSPTCSHTILVRPNQGTARSQSGQQSTPQGQHPHRSRNISSGRKTPCKREALLSATPARALLVASRRLGWCSATGAAVLNVKQAAVQLAILSGPLRGEGGALNAVDSVVEGKGPVGAQSLASPSMGSRSQSLLCCGVREYKGAVV</sequence>
<reference evidence="2 3" key="1">
    <citation type="submission" date="2018-06" db="EMBL/GenBank/DDBJ databases">
        <title>Genome analysis of cellulolytic fungus Trichoderma lentiforme CFAM-422.</title>
        <authorList>
            <person name="Steindorff A.S."/>
            <person name="Formighieri E.F."/>
            <person name="Midorikawa G.E.O."/>
            <person name="Tamietti M.S."/>
            <person name="Ramos E.Z."/>
            <person name="Silva A.S."/>
            <person name="Bon E.P.S."/>
            <person name="Mendes T.D."/>
            <person name="Damaso M.C.T."/>
            <person name="Favaro L.C.L."/>
        </authorList>
    </citation>
    <scope>NUCLEOTIDE SEQUENCE [LARGE SCALE GENOMIC DNA]</scope>
    <source>
        <strain evidence="2 3">CFAM-422</strain>
    </source>
</reference>
<dbReference type="EMBL" id="QLNT01000002">
    <property type="protein sequence ID" value="KAF3076681.1"/>
    <property type="molecule type" value="Genomic_DNA"/>
</dbReference>
<evidence type="ECO:0000313" key="2">
    <source>
        <dbReference type="EMBL" id="KAF3076681.1"/>
    </source>
</evidence>
<keyword evidence="3" id="KW-1185">Reference proteome</keyword>
<accession>A0A9P5CFZ2</accession>